<dbReference type="Pfam" id="PF07990">
    <property type="entry name" value="NABP"/>
    <property type="match status" value="1"/>
</dbReference>
<feature type="domain" description="Nucleic acid binding NABP" evidence="10">
    <location>
        <begin position="19"/>
        <end position="60"/>
    </location>
</feature>
<dbReference type="PANTHER" id="PTHR15184">
    <property type="entry name" value="ATP SYNTHASE"/>
    <property type="match status" value="1"/>
</dbReference>
<reference evidence="12" key="1">
    <citation type="journal article" date="2007" name="PLoS ONE">
        <title>The first genome sequence of an elite grapevine cultivar (Pinot noir Vitis vinifera L.): coping with a highly heterozygous genome.</title>
        <authorList>
            <person name="Velasco R."/>
            <person name="Zharkikh A."/>
            <person name="Troggio M."/>
            <person name="Cartwright D.A."/>
            <person name="Cestaro A."/>
            <person name="Pruss D."/>
            <person name="Pindo M."/>
            <person name="FitzGerald L.M."/>
            <person name="Vezzulli S."/>
            <person name="Reid J."/>
            <person name="Malacarne G."/>
            <person name="Iliev D."/>
            <person name="Coppola G."/>
            <person name="Wardell B."/>
            <person name="Micheletti D."/>
            <person name="Macalma T."/>
            <person name="Facci M."/>
            <person name="Mitchell J.T."/>
            <person name="Perazzolli M."/>
            <person name="Eldredge G."/>
            <person name="Gatto P."/>
            <person name="Oyzerski R."/>
            <person name="Moretto M."/>
            <person name="Gutin N."/>
            <person name="Stefanini M."/>
            <person name="Chen Y."/>
            <person name="Segala C."/>
            <person name="Davenport C."/>
            <person name="Dematte L."/>
            <person name="Mraz A."/>
            <person name="Battilana J."/>
            <person name="Stormo K."/>
            <person name="Costa F."/>
            <person name="Tao Q."/>
            <person name="Si-Ammour A."/>
            <person name="Harkins T."/>
            <person name="Lackey A."/>
            <person name="Perbost C."/>
            <person name="Taillon B."/>
            <person name="Stella A."/>
            <person name="Solovyev V."/>
            <person name="Fawcett J.A."/>
            <person name="Sterck L."/>
            <person name="Vandepoele K."/>
            <person name="Grando S.M."/>
            <person name="Toppo S."/>
            <person name="Moser C."/>
            <person name="Lanchbury J."/>
            <person name="Bogden R."/>
            <person name="Skolnick M."/>
            <person name="Sgaramella V."/>
            <person name="Bhatnagar S.K."/>
            <person name="Fontana P."/>
            <person name="Gutin A."/>
            <person name="Van de Peer Y."/>
            <person name="Salamini F."/>
            <person name="Viola R."/>
        </authorList>
    </citation>
    <scope>NUCLEOTIDE SEQUENCE</scope>
</reference>
<evidence type="ECO:0000256" key="6">
    <source>
        <dbReference type="ARBA" id="ARBA00022781"/>
    </source>
</evidence>
<evidence type="ECO:0000256" key="9">
    <source>
        <dbReference type="ARBA" id="ARBA00048383"/>
    </source>
</evidence>
<dbReference type="GO" id="GO:1902600">
    <property type="term" value="P:proton transmembrane transport"/>
    <property type="evidence" value="ECO:0007669"/>
    <property type="project" value="UniProtKB-KW"/>
</dbReference>
<keyword evidence="6" id="KW-0375">Hydrogen ion transport</keyword>
<name>A5AGS0_VITVI</name>
<sequence length="316" mass="36478">MTEIFDFKQKLQSKEIEELYDFATRTFAILSDLSFMRSYTGTSLGDMLRLQKAYLKIPFAQPSPHLHTEAFSKPQQGGLLDDDVEIDLEGKVDAVVKTYRGKYERVMFEQFRYMITQSLVLRKLRSMSSFHISHASPHILGEEHYNTAYGVQKVLQNYKNLQDCIATLRMDELSENDKLIVARACKIHRFLSQSFHVAEMVDQPVDKVSCMSLMMKQLCWHLKLYLKHQNLHEKGFLSTRSVALRHKPENALQYLSNEDLAATTPTPKFTSLAQGPIFMAWRGATVYCRTFLIGNLTPQTVTRFSIDLFFVSKSYT</sequence>
<evidence type="ECO:0000256" key="1">
    <source>
        <dbReference type="ARBA" id="ARBA00004370"/>
    </source>
</evidence>
<comment type="subcellular location">
    <subcellularLocation>
        <location evidence="1">Membrane</location>
    </subcellularLocation>
</comment>
<evidence type="ECO:0000256" key="2">
    <source>
        <dbReference type="ARBA" id="ARBA00008936"/>
    </source>
</evidence>
<evidence type="ECO:0000259" key="10">
    <source>
        <dbReference type="Pfam" id="PF07990"/>
    </source>
</evidence>
<dbReference type="ExpressionAtlas" id="A5AGS0">
    <property type="expression patterns" value="baseline and differential"/>
</dbReference>
<keyword evidence="5" id="KW-0547">Nucleotide-binding</keyword>
<protein>
    <recommendedName>
        <fullName evidence="3">H(+)-transporting two-sector ATPase</fullName>
        <ecNumber evidence="3">7.1.2.2</ecNumber>
    </recommendedName>
</protein>
<comment type="similarity">
    <text evidence="2">Belongs to the ATPase alpha/beta chains family.</text>
</comment>
<dbReference type="InterPro" id="IPR050053">
    <property type="entry name" value="ATPase_alpha/beta_chains"/>
</dbReference>
<proteinExistence type="inferred from homology"/>
<keyword evidence="7" id="KW-0067">ATP-binding</keyword>
<dbReference type="InterPro" id="IPR024034">
    <property type="entry name" value="ATPase_F1/V1_b/a_C"/>
</dbReference>
<evidence type="ECO:0000256" key="5">
    <source>
        <dbReference type="ARBA" id="ARBA00022741"/>
    </source>
</evidence>
<dbReference type="InterPro" id="IPR055190">
    <property type="entry name" value="ATP-synt_VA_C"/>
</dbReference>
<dbReference type="GO" id="GO:0016020">
    <property type="term" value="C:membrane"/>
    <property type="evidence" value="ECO:0007669"/>
    <property type="project" value="UniProtKB-SubCell"/>
</dbReference>
<dbReference type="SUPFAM" id="SSF47917">
    <property type="entry name" value="C-terminal domain of alpha and beta subunits of F1 ATP synthase"/>
    <property type="match status" value="1"/>
</dbReference>
<feature type="domain" description="ATP synthase A/B type C-terminal" evidence="11">
    <location>
        <begin position="140"/>
        <end position="214"/>
    </location>
</feature>
<dbReference type="AlphaFoldDB" id="A5AGS0"/>
<gene>
    <name evidence="12" type="ORF">VITISV_003912</name>
</gene>
<evidence type="ECO:0000256" key="8">
    <source>
        <dbReference type="ARBA" id="ARBA00023065"/>
    </source>
</evidence>
<evidence type="ECO:0000256" key="4">
    <source>
        <dbReference type="ARBA" id="ARBA00022448"/>
    </source>
</evidence>
<evidence type="ECO:0000256" key="3">
    <source>
        <dbReference type="ARBA" id="ARBA00012473"/>
    </source>
</evidence>
<evidence type="ECO:0000313" key="12">
    <source>
        <dbReference type="EMBL" id="CAN75657.1"/>
    </source>
</evidence>
<organism evidence="12">
    <name type="scientific">Vitis vinifera</name>
    <name type="common">Grape</name>
    <dbReference type="NCBI Taxonomy" id="29760"/>
    <lineage>
        <taxon>Eukaryota</taxon>
        <taxon>Viridiplantae</taxon>
        <taxon>Streptophyta</taxon>
        <taxon>Embryophyta</taxon>
        <taxon>Tracheophyta</taxon>
        <taxon>Spermatophyta</taxon>
        <taxon>Magnoliopsida</taxon>
        <taxon>eudicotyledons</taxon>
        <taxon>Gunneridae</taxon>
        <taxon>Pentapetalae</taxon>
        <taxon>rosids</taxon>
        <taxon>Vitales</taxon>
        <taxon>Vitaceae</taxon>
        <taxon>Viteae</taxon>
        <taxon>Vitis</taxon>
    </lineage>
</organism>
<dbReference type="Pfam" id="PF22919">
    <property type="entry name" value="ATP-synt_VA_C"/>
    <property type="match status" value="1"/>
</dbReference>
<keyword evidence="8" id="KW-0406">Ion transport</keyword>
<dbReference type="GO" id="GO:0005524">
    <property type="term" value="F:ATP binding"/>
    <property type="evidence" value="ECO:0007669"/>
    <property type="project" value="UniProtKB-KW"/>
</dbReference>
<evidence type="ECO:0000259" key="11">
    <source>
        <dbReference type="Pfam" id="PF22919"/>
    </source>
</evidence>
<dbReference type="PANTHER" id="PTHR15184:SF80">
    <property type="entry name" value="ATP SYNTHASE SUBUNIT BETA-1, MITOCHONDRIAL-RELATED"/>
    <property type="match status" value="1"/>
</dbReference>
<dbReference type="EC" id="7.1.2.2" evidence="3"/>
<evidence type="ECO:0000256" key="7">
    <source>
        <dbReference type="ARBA" id="ARBA00022840"/>
    </source>
</evidence>
<dbReference type="Gene3D" id="1.10.1140.10">
    <property type="entry name" value="Bovine Mitochondrial F1-atpase, Atp Synthase Beta Chain, Chain D, domain 3"/>
    <property type="match status" value="1"/>
</dbReference>
<accession>A5AGS0</accession>
<dbReference type="EMBL" id="AM426443">
    <property type="protein sequence ID" value="CAN75657.1"/>
    <property type="molecule type" value="Genomic_DNA"/>
</dbReference>
<comment type="catalytic activity">
    <reaction evidence="9">
        <text>ATP + H2O + 4 H(+)(in) = ADP + phosphate + 5 H(+)(out)</text>
        <dbReference type="Rhea" id="RHEA:57720"/>
        <dbReference type="ChEBI" id="CHEBI:15377"/>
        <dbReference type="ChEBI" id="CHEBI:15378"/>
        <dbReference type="ChEBI" id="CHEBI:30616"/>
        <dbReference type="ChEBI" id="CHEBI:43474"/>
        <dbReference type="ChEBI" id="CHEBI:456216"/>
        <dbReference type="EC" id="7.1.2.2"/>
    </reaction>
</comment>
<keyword evidence="4" id="KW-0813">Transport</keyword>
<dbReference type="InterPro" id="IPR012940">
    <property type="entry name" value="NABP"/>
</dbReference>